<dbReference type="AlphaFoldDB" id="K0KPA4"/>
<reference evidence="3 4" key="1">
    <citation type="journal article" date="2012" name="Eukaryot. Cell">
        <title>Draft genome sequence of Wickerhamomyces ciferrii NRRL Y-1031 F-60-10.</title>
        <authorList>
            <person name="Schneider J."/>
            <person name="Andrea H."/>
            <person name="Blom J."/>
            <person name="Jaenicke S."/>
            <person name="Ruckert C."/>
            <person name="Schorsch C."/>
            <person name="Szczepanowski R."/>
            <person name="Farwick M."/>
            <person name="Goesmann A."/>
            <person name="Puhler A."/>
            <person name="Schaffer S."/>
            <person name="Tauch A."/>
            <person name="Kohler T."/>
            <person name="Brinkrolf K."/>
        </authorList>
    </citation>
    <scope>NUCLEOTIDE SEQUENCE [LARGE SCALE GENOMIC DNA]</scope>
    <source>
        <strain evidence="4">ATCC 14091 / BCRC 22168 / CBS 111 / JCM 3599 / NBRC 0793 / NRRL Y-1031 F-60-10</strain>
    </source>
</reference>
<feature type="transmembrane region" description="Helical" evidence="1">
    <location>
        <begin position="321"/>
        <end position="342"/>
    </location>
</feature>
<sequence>MLIFKAITLLISLTLTKALNTGQCHKIMAPDEPGELSSINLTAIQDTSLLVFHITDIEYTNIPLYFNDAMDLMNTEDGFYLCTPDLQKDGHCPHIGEFVIRSENGGPREQIINKLIKKGEKLSYNVTDTGMYCIYTHQDRGSGQGVEYKIKQPYGNLSIVMGQELDFLNFLMQPITLIMLLIIGIKWWKNTKIGVKFNSIENTLIQITWCYYSFVFARALVLYQLNKYDWNNKSWFWNLMLMIVNFGNIFFQLSIYWFFYLWTESPQGQIVKTPSNPGFILKGLMCLQVIFSGFFALFPTREATNSNLLSSVGIFHWGEKIITVLIWISLVLDLSLTITNAFDSKTKRKFQYSRQLVISVPVFLIFTSIFIQFVTSFDTFARSLKKSQSNESVIVNALENSVHYSFIFGIVENLSYFIIPLITIGLYKIWKDDKLEDDYIPTSNEVELGDLDGNKTI</sequence>
<evidence type="ECO:0000256" key="1">
    <source>
        <dbReference type="SAM" id="Phobius"/>
    </source>
</evidence>
<dbReference type="Proteomes" id="UP000009328">
    <property type="component" value="Unassembled WGS sequence"/>
</dbReference>
<keyword evidence="2" id="KW-0732">Signal</keyword>
<feature type="chain" id="PRO_5003834937" evidence="2">
    <location>
        <begin position="19"/>
        <end position="457"/>
    </location>
</feature>
<keyword evidence="1" id="KW-1133">Transmembrane helix</keyword>
<evidence type="ECO:0000313" key="3">
    <source>
        <dbReference type="EMBL" id="CCH43219.1"/>
    </source>
</evidence>
<feature type="transmembrane region" description="Helical" evidence="1">
    <location>
        <begin position="279"/>
        <end position="301"/>
    </location>
</feature>
<proteinExistence type="predicted"/>
<gene>
    <name evidence="3" type="ORF">BN7_2766</name>
</gene>
<protein>
    <submittedName>
        <fullName evidence="3">Membrane protein</fullName>
    </submittedName>
</protein>
<feature type="transmembrane region" description="Helical" evidence="1">
    <location>
        <begin position="235"/>
        <end position="259"/>
    </location>
</feature>
<keyword evidence="1" id="KW-0472">Membrane</keyword>
<dbReference type="InParanoid" id="K0KPA4"/>
<feature type="transmembrane region" description="Helical" evidence="1">
    <location>
        <begin position="167"/>
        <end position="188"/>
    </location>
</feature>
<keyword evidence="4" id="KW-1185">Reference proteome</keyword>
<organism evidence="3 4">
    <name type="scientific">Wickerhamomyces ciferrii (strain ATCC 14091 / BCRC 22168 / CBS 111 / JCM 3599 / NBRC 0793 / NRRL Y-1031 F-60-10)</name>
    <name type="common">Yeast</name>
    <name type="synonym">Pichia ciferrii</name>
    <dbReference type="NCBI Taxonomy" id="1206466"/>
    <lineage>
        <taxon>Eukaryota</taxon>
        <taxon>Fungi</taxon>
        <taxon>Dikarya</taxon>
        <taxon>Ascomycota</taxon>
        <taxon>Saccharomycotina</taxon>
        <taxon>Saccharomycetes</taxon>
        <taxon>Phaffomycetales</taxon>
        <taxon>Wickerhamomycetaceae</taxon>
        <taxon>Wickerhamomyces</taxon>
    </lineage>
</organism>
<dbReference type="EMBL" id="CAIF01000070">
    <property type="protein sequence ID" value="CCH43219.1"/>
    <property type="molecule type" value="Genomic_DNA"/>
</dbReference>
<feature type="signal peptide" evidence="2">
    <location>
        <begin position="1"/>
        <end position="18"/>
    </location>
</feature>
<evidence type="ECO:0000313" key="4">
    <source>
        <dbReference type="Proteomes" id="UP000009328"/>
    </source>
</evidence>
<feature type="transmembrane region" description="Helical" evidence="1">
    <location>
        <begin position="406"/>
        <end position="427"/>
    </location>
</feature>
<comment type="caution">
    <text evidence="3">The sequence shown here is derived from an EMBL/GenBank/DDBJ whole genome shotgun (WGS) entry which is preliminary data.</text>
</comment>
<feature type="transmembrane region" description="Helical" evidence="1">
    <location>
        <begin position="354"/>
        <end position="374"/>
    </location>
</feature>
<evidence type="ECO:0000256" key="2">
    <source>
        <dbReference type="SAM" id="SignalP"/>
    </source>
</evidence>
<dbReference type="HOGENOM" id="CLU_598799_0_0_1"/>
<keyword evidence="1" id="KW-0812">Transmembrane</keyword>
<name>K0KPA4_WICCF</name>
<accession>K0KPA4</accession>
<feature type="transmembrane region" description="Helical" evidence="1">
    <location>
        <begin position="200"/>
        <end position="223"/>
    </location>
</feature>